<gene>
    <name evidence="2" type="ORF">R28058_23541</name>
</gene>
<dbReference type="AlphaFoldDB" id="A0A0C7G9C7"/>
<sequence>MTTLELVIGIGLILIIIYISFPKLESNKYELDSFARQLVADIRYVRNMNINGNKDCYIENIKGPDKIRYIVKDNSRTIKTVYLPKNSNLSSPLSIIKFKSDGSLSSKGETININSNKRSIEITIVPFSGRVLLKEGKYEG</sequence>
<evidence type="ECO:0000313" key="3">
    <source>
        <dbReference type="Proteomes" id="UP000049127"/>
    </source>
</evidence>
<keyword evidence="1" id="KW-0812">Transmembrane</keyword>
<keyword evidence="1" id="KW-1133">Transmembrane helix</keyword>
<proteinExistence type="predicted"/>
<name>A0A0C7G9C7_PARSO</name>
<dbReference type="RefSeq" id="WP_055342753.1">
    <property type="nucleotide sequence ID" value="NZ_CDNI01000021.1"/>
</dbReference>
<keyword evidence="1" id="KW-0472">Membrane</keyword>
<reference evidence="2 3" key="1">
    <citation type="submission" date="2015-01" db="EMBL/GenBank/DDBJ databases">
        <authorList>
            <person name="Aslett A.Martin."/>
            <person name="De Silva Nishadi"/>
        </authorList>
    </citation>
    <scope>NUCLEOTIDE SEQUENCE [LARGE SCALE GENOMIC DNA]</scope>
    <source>
        <strain evidence="2 3">R28058</strain>
    </source>
</reference>
<organism evidence="2 3">
    <name type="scientific">Paraclostridium sordellii</name>
    <name type="common">Clostridium sordellii</name>
    <dbReference type="NCBI Taxonomy" id="1505"/>
    <lineage>
        <taxon>Bacteria</taxon>
        <taxon>Bacillati</taxon>
        <taxon>Bacillota</taxon>
        <taxon>Clostridia</taxon>
        <taxon>Peptostreptococcales</taxon>
        <taxon>Peptostreptococcaceae</taxon>
        <taxon>Paraclostridium</taxon>
    </lineage>
</organism>
<dbReference type="Proteomes" id="UP000049127">
    <property type="component" value="Unassembled WGS sequence"/>
</dbReference>
<dbReference type="OrthoDB" id="1711166at2"/>
<accession>A0A0C7G9C7</accession>
<evidence type="ECO:0000313" key="2">
    <source>
        <dbReference type="EMBL" id="CEQ04636.1"/>
    </source>
</evidence>
<evidence type="ECO:0000256" key="1">
    <source>
        <dbReference type="SAM" id="Phobius"/>
    </source>
</evidence>
<protein>
    <submittedName>
        <fullName evidence="2">N-terminal methylation site-containing protein</fullName>
    </submittedName>
</protein>
<dbReference type="EMBL" id="CEKZ01000014">
    <property type="protein sequence ID" value="CEQ04636.1"/>
    <property type="molecule type" value="Genomic_DNA"/>
</dbReference>
<feature type="transmembrane region" description="Helical" evidence="1">
    <location>
        <begin position="6"/>
        <end position="24"/>
    </location>
</feature>